<proteinExistence type="predicted"/>
<evidence type="ECO:0000256" key="2">
    <source>
        <dbReference type="ARBA" id="ARBA00023125"/>
    </source>
</evidence>
<dbReference type="eggNOG" id="COG1309">
    <property type="taxonomic scope" value="Bacteria"/>
</dbReference>
<dbReference type="AlphaFoldDB" id="A0A0K1QT07"/>
<dbReference type="InterPro" id="IPR036271">
    <property type="entry name" value="Tet_transcr_reg_TetR-rel_C_sf"/>
</dbReference>
<dbReference type="SUPFAM" id="SSF46689">
    <property type="entry name" value="Homeodomain-like"/>
    <property type="match status" value="1"/>
</dbReference>
<protein>
    <submittedName>
        <fullName evidence="6">Transcriptional regulator</fullName>
    </submittedName>
</protein>
<dbReference type="Gene3D" id="1.10.357.10">
    <property type="entry name" value="Tetracycline Repressor, domain 2"/>
    <property type="match status" value="1"/>
</dbReference>
<evidence type="ECO:0000313" key="6">
    <source>
        <dbReference type="EMBL" id="AKV08904.1"/>
    </source>
</evidence>
<dbReference type="SUPFAM" id="SSF48498">
    <property type="entry name" value="Tetracyclin repressor-like, C-terminal domain"/>
    <property type="match status" value="1"/>
</dbReference>
<dbReference type="OrthoDB" id="7028830at2"/>
<name>A0A0K1QT07_PSEFL</name>
<evidence type="ECO:0000256" key="3">
    <source>
        <dbReference type="ARBA" id="ARBA00023163"/>
    </source>
</evidence>
<dbReference type="GO" id="GO:0003700">
    <property type="term" value="F:DNA-binding transcription factor activity"/>
    <property type="evidence" value="ECO:0007669"/>
    <property type="project" value="TreeGrafter"/>
</dbReference>
<dbReference type="InterPro" id="IPR050109">
    <property type="entry name" value="HTH-type_TetR-like_transc_reg"/>
</dbReference>
<dbReference type="PANTHER" id="PTHR30055">
    <property type="entry name" value="HTH-TYPE TRANSCRIPTIONAL REGULATOR RUTR"/>
    <property type="match status" value="1"/>
</dbReference>
<sequence length="196" mass="22040">MNAVFKQRPALCEADIVQAATLLMLDCGYSAMSMRMLAKTLGVHAGSLYYHFPGKVELLEQVLSSVLQRRLDDWKVCKPKRRGALENLNAFVLFHLQRSSAFANEERLFERELRHVDDGLQTRLVALHGRYLGALSEIIVQGIRHGQFQVCNIDLTSQCLLSMISGVIKTVGSVNAMDRSVTESIAMLCRRLMQTQ</sequence>
<dbReference type="Pfam" id="PF00440">
    <property type="entry name" value="TetR_N"/>
    <property type="match status" value="1"/>
</dbReference>
<dbReference type="EMBL" id="CP010945">
    <property type="protein sequence ID" value="AKV08904.1"/>
    <property type="molecule type" value="Genomic_DNA"/>
</dbReference>
<dbReference type="PROSITE" id="PS01081">
    <property type="entry name" value="HTH_TETR_1"/>
    <property type="match status" value="1"/>
</dbReference>
<evidence type="ECO:0000256" key="1">
    <source>
        <dbReference type="ARBA" id="ARBA00023015"/>
    </source>
</evidence>
<keyword evidence="1" id="KW-0805">Transcription regulation</keyword>
<dbReference type="PROSITE" id="PS50977">
    <property type="entry name" value="HTH_TETR_2"/>
    <property type="match status" value="1"/>
</dbReference>
<dbReference type="PRINTS" id="PR00455">
    <property type="entry name" value="HTHTETR"/>
</dbReference>
<evidence type="ECO:0000259" key="5">
    <source>
        <dbReference type="PROSITE" id="PS50977"/>
    </source>
</evidence>
<accession>A0A0K1QT07</accession>
<keyword evidence="2 4" id="KW-0238">DNA-binding</keyword>
<dbReference type="InterPro" id="IPR023772">
    <property type="entry name" value="DNA-bd_HTH_TetR-type_CS"/>
</dbReference>
<dbReference type="PANTHER" id="PTHR30055:SF240">
    <property type="entry name" value="HTH-TYPE TRANSCRIPTIONAL REGULATOR ACRR"/>
    <property type="match status" value="1"/>
</dbReference>
<organism evidence="6 7">
    <name type="scientific">Pseudomonas fluorescens NCIMB 11764</name>
    <dbReference type="NCBI Taxonomy" id="1221522"/>
    <lineage>
        <taxon>Bacteria</taxon>
        <taxon>Pseudomonadati</taxon>
        <taxon>Pseudomonadota</taxon>
        <taxon>Gammaproteobacteria</taxon>
        <taxon>Pseudomonadales</taxon>
        <taxon>Pseudomonadaceae</taxon>
        <taxon>Pseudomonas</taxon>
    </lineage>
</organism>
<keyword evidence="3" id="KW-0804">Transcription</keyword>
<gene>
    <name evidence="6" type="ORF">B723_21940</name>
</gene>
<dbReference type="RefSeq" id="WP_017338941.1">
    <property type="nucleotide sequence ID" value="NZ_CP010945.1"/>
</dbReference>
<feature type="DNA-binding region" description="H-T-H motif" evidence="4">
    <location>
        <begin position="33"/>
        <end position="52"/>
    </location>
</feature>
<dbReference type="InterPro" id="IPR009057">
    <property type="entry name" value="Homeodomain-like_sf"/>
</dbReference>
<dbReference type="Gene3D" id="1.10.10.60">
    <property type="entry name" value="Homeodomain-like"/>
    <property type="match status" value="1"/>
</dbReference>
<dbReference type="InterPro" id="IPR041490">
    <property type="entry name" value="KstR2_TetR_C"/>
</dbReference>
<evidence type="ECO:0000313" key="7">
    <source>
        <dbReference type="Proteomes" id="UP000017175"/>
    </source>
</evidence>
<reference evidence="6 7" key="1">
    <citation type="journal article" date="2012" name="J. Bacteriol.">
        <title>Draft genome sequence of the cyanide-utilizing bacterium Pseudomonas fluorescens strain NCIMB 11764.</title>
        <authorList>
            <person name="Vilo C.A."/>
            <person name="Benedik M.J."/>
            <person name="Kunz D.A."/>
            <person name="Dong Q."/>
        </authorList>
    </citation>
    <scope>NUCLEOTIDE SEQUENCE [LARGE SCALE GENOMIC DNA]</scope>
    <source>
        <strain evidence="6 7">NCIMB 11764</strain>
    </source>
</reference>
<evidence type="ECO:0000256" key="4">
    <source>
        <dbReference type="PROSITE-ProRule" id="PRU00335"/>
    </source>
</evidence>
<dbReference type="GO" id="GO:0000976">
    <property type="term" value="F:transcription cis-regulatory region binding"/>
    <property type="evidence" value="ECO:0007669"/>
    <property type="project" value="TreeGrafter"/>
</dbReference>
<dbReference type="InterPro" id="IPR001647">
    <property type="entry name" value="HTH_TetR"/>
</dbReference>
<feature type="domain" description="HTH tetR-type" evidence="5">
    <location>
        <begin position="10"/>
        <end position="70"/>
    </location>
</feature>
<dbReference type="Pfam" id="PF17932">
    <property type="entry name" value="TetR_C_24"/>
    <property type="match status" value="1"/>
</dbReference>
<dbReference type="Proteomes" id="UP000017175">
    <property type="component" value="Chromosome"/>
</dbReference>